<reference evidence="3 4" key="1">
    <citation type="submission" date="2018-05" db="EMBL/GenBank/DDBJ databases">
        <title>Genome sequencing of Flavobacterium sp. HYN0049.</title>
        <authorList>
            <person name="Yi H."/>
            <person name="Baek C."/>
        </authorList>
    </citation>
    <scope>NUCLEOTIDE SEQUENCE [LARGE SCALE GENOMIC DNA]</scope>
    <source>
        <strain evidence="3 4">HYN0049</strain>
    </source>
</reference>
<dbReference type="KEGG" id="fpal:HYN49_09895"/>
<dbReference type="Pfam" id="PF08327">
    <property type="entry name" value="AHSA1"/>
    <property type="match status" value="1"/>
</dbReference>
<dbReference type="RefSeq" id="WP_108903963.1">
    <property type="nucleotide sequence ID" value="NZ_CP029187.1"/>
</dbReference>
<accession>A0A2S1SIG6</accession>
<evidence type="ECO:0000256" key="1">
    <source>
        <dbReference type="ARBA" id="ARBA00006817"/>
    </source>
</evidence>
<dbReference type="Proteomes" id="UP000244937">
    <property type="component" value="Chromosome"/>
</dbReference>
<dbReference type="SUPFAM" id="SSF55961">
    <property type="entry name" value="Bet v1-like"/>
    <property type="match status" value="1"/>
</dbReference>
<evidence type="ECO:0000313" key="3">
    <source>
        <dbReference type="EMBL" id="AWI26185.1"/>
    </source>
</evidence>
<dbReference type="Gene3D" id="3.30.530.20">
    <property type="match status" value="1"/>
</dbReference>
<comment type="similarity">
    <text evidence="1">Belongs to the AHA1 family.</text>
</comment>
<evidence type="ECO:0000313" key="4">
    <source>
        <dbReference type="Proteomes" id="UP000244937"/>
    </source>
</evidence>
<dbReference type="AlphaFoldDB" id="A0A2S1SIG6"/>
<organism evidence="3 4">
    <name type="scientific">Flavobacterium pallidum</name>
    <dbReference type="NCBI Taxonomy" id="2172098"/>
    <lineage>
        <taxon>Bacteria</taxon>
        <taxon>Pseudomonadati</taxon>
        <taxon>Bacteroidota</taxon>
        <taxon>Flavobacteriia</taxon>
        <taxon>Flavobacteriales</taxon>
        <taxon>Flavobacteriaceae</taxon>
        <taxon>Flavobacterium</taxon>
    </lineage>
</organism>
<feature type="domain" description="Activator of Hsp90 ATPase homologue 1/2-like C-terminal" evidence="2">
    <location>
        <begin position="25"/>
        <end position="162"/>
    </location>
</feature>
<evidence type="ECO:0000259" key="2">
    <source>
        <dbReference type="Pfam" id="PF08327"/>
    </source>
</evidence>
<proteinExistence type="inferred from homology"/>
<protein>
    <submittedName>
        <fullName evidence="3">ATPase</fullName>
    </submittedName>
</protein>
<dbReference type="InterPro" id="IPR023393">
    <property type="entry name" value="START-like_dom_sf"/>
</dbReference>
<dbReference type="InterPro" id="IPR013538">
    <property type="entry name" value="ASHA1/2-like_C"/>
</dbReference>
<dbReference type="EMBL" id="CP029187">
    <property type="protein sequence ID" value="AWI26185.1"/>
    <property type="molecule type" value="Genomic_DNA"/>
</dbReference>
<dbReference type="OrthoDB" id="9795306at2"/>
<gene>
    <name evidence="3" type="ORF">HYN49_09895</name>
</gene>
<dbReference type="CDD" id="cd07814">
    <property type="entry name" value="SRPBCC_CalC_Aha1-like"/>
    <property type="match status" value="1"/>
</dbReference>
<name>A0A2S1SIG6_9FLAO</name>
<keyword evidence="4" id="KW-1185">Reference proteome</keyword>
<sequence length="163" mass="18988">MKNLQMDFNVDRENKKINVKREFAAPVSKVWTAWTVSEILDQWWAPKPYKARTKSMDFIEGGTWFYSMLGPEGEEHRCRADYKAIDTEKSFTGLDAFCDEDWNTNTDFPRTLWDVAFTEADGHTFVDVTLSYDKLEDLEMILKMGMQEGFTMALGNLDELLEQ</sequence>